<evidence type="ECO:0000256" key="2">
    <source>
        <dbReference type="ARBA" id="ARBA00022692"/>
    </source>
</evidence>
<dbReference type="Proteomes" id="UP001318040">
    <property type="component" value="Chromosome 9"/>
</dbReference>
<dbReference type="RefSeq" id="XP_032806722.1">
    <property type="nucleotide sequence ID" value="XM_032950831.1"/>
</dbReference>
<dbReference type="AlphaFoldDB" id="A0AAJ7WR42"/>
<keyword evidence="6 12" id="KW-1133">Transmembrane helix</keyword>
<dbReference type="GO" id="GO:0005793">
    <property type="term" value="C:endoplasmic reticulum-Golgi intermediate compartment"/>
    <property type="evidence" value="ECO:0007669"/>
    <property type="project" value="TreeGrafter"/>
</dbReference>
<dbReference type="SUPFAM" id="SSF49899">
    <property type="entry name" value="Concanavalin A-like lectins/glucanases"/>
    <property type="match status" value="1"/>
</dbReference>
<gene>
    <name evidence="16" type="primary">LOC116940691</name>
</gene>
<dbReference type="GO" id="GO:0000139">
    <property type="term" value="C:Golgi membrane"/>
    <property type="evidence" value="ECO:0007669"/>
    <property type="project" value="UniProtKB-SubCell"/>
</dbReference>
<dbReference type="KEGG" id="pmrn:116940691"/>
<dbReference type="FunFam" id="2.60.120.200:FF:000017">
    <property type="entry name" value="Vesicular integral-membrane protein VIP36"/>
    <property type="match status" value="1"/>
</dbReference>
<dbReference type="GO" id="GO:0046872">
    <property type="term" value="F:metal ion binding"/>
    <property type="evidence" value="ECO:0007669"/>
    <property type="project" value="UniProtKB-KW"/>
</dbReference>
<keyword evidence="3" id="KW-0479">Metal-binding</keyword>
<evidence type="ECO:0000256" key="6">
    <source>
        <dbReference type="ARBA" id="ARBA00022989"/>
    </source>
</evidence>
<feature type="chain" id="PRO_5042510168" evidence="13">
    <location>
        <begin position="22"/>
        <end position="334"/>
    </location>
</feature>
<dbReference type="GO" id="GO:0030134">
    <property type="term" value="C:COPII-coated ER to Golgi transport vesicle"/>
    <property type="evidence" value="ECO:0007669"/>
    <property type="project" value="TreeGrafter"/>
</dbReference>
<evidence type="ECO:0000256" key="13">
    <source>
        <dbReference type="SAM" id="SignalP"/>
    </source>
</evidence>
<comment type="subcellular location">
    <subcellularLocation>
        <location evidence="11">Endomembrane system</location>
        <topology evidence="11">Single-pass type I membrane protein</topology>
    </subcellularLocation>
    <subcellularLocation>
        <location evidence="1">Golgi apparatus membrane</location>
        <topology evidence="1">Single-pass membrane protein</topology>
    </subcellularLocation>
</comment>
<evidence type="ECO:0000256" key="10">
    <source>
        <dbReference type="ARBA" id="ARBA00023180"/>
    </source>
</evidence>
<evidence type="ECO:0000256" key="5">
    <source>
        <dbReference type="ARBA" id="ARBA00022734"/>
    </source>
</evidence>
<keyword evidence="4 13" id="KW-0732">Signal</keyword>
<proteinExistence type="predicted"/>
<dbReference type="InterPro" id="IPR005052">
    <property type="entry name" value="Lectin_leg"/>
</dbReference>
<evidence type="ECO:0000256" key="12">
    <source>
        <dbReference type="SAM" id="Phobius"/>
    </source>
</evidence>
<dbReference type="GeneID" id="116940691"/>
<evidence type="ECO:0000256" key="8">
    <source>
        <dbReference type="ARBA" id="ARBA00023136"/>
    </source>
</evidence>
<keyword evidence="10" id="KW-0325">Glycoprotein</keyword>
<dbReference type="InterPro" id="IPR013320">
    <property type="entry name" value="ConA-like_dom_sf"/>
</dbReference>
<keyword evidence="7" id="KW-0333">Golgi apparatus</keyword>
<dbReference type="PANTHER" id="PTHR12223">
    <property type="entry name" value="VESICULAR MANNOSE-BINDING LECTIN"/>
    <property type="match status" value="1"/>
</dbReference>
<keyword evidence="8 12" id="KW-0472">Membrane</keyword>
<keyword evidence="2 12" id="KW-0812">Transmembrane</keyword>
<evidence type="ECO:0000256" key="4">
    <source>
        <dbReference type="ARBA" id="ARBA00022729"/>
    </source>
</evidence>
<sequence>MEPLVAMVLGLLLLLLAPCRGDDGDHGDFIKREHSLMKPYQGVGSSPGAQWDITGNTVVIGHAVRLTADQQSKLGAMWNTVPCHVTDWELHVHFKVHGQGKKNLHGDGFAVWYTKDKMQLGSVFGSRDPFHGLAIFVDTYRNDFDDHDRLFPFVTAMVNNGSLRYDHSKDGKTTEIGGCYADLRNKDYDTYMAVRYSRQRLTVMLDVDNRDEWRECLDVAGVSLPTGYHFGASAVTGDLSDNHDVVSLKLYELSVERPAEDAEVDRSGVLPAVDLSLAQRASADDSAGSARAAPMSGWRLFLLLLCALLAVVVCAVVGLLIYQRRQEHSRKRFY</sequence>
<evidence type="ECO:0000313" key="15">
    <source>
        <dbReference type="Proteomes" id="UP001318040"/>
    </source>
</evidence>
<dbReference type="Pfam" id="PF03388">
    <property type="entry name" value="Lectin_leg-like"/>
    <property type="match status" value="1"/>
</dbReference>
<keyword evidence="5" id="KW-0430">Lectin</keyword>
<keyword evidence="15" id="KW-1185">Reference proteome</keyword>
<feature type="transmembrane region" description="Helical" evidence="12">
    <location>
        <begin position="300"/>
        <end position="322"/>
    </location>
</feature>
<name>A0AAJ7WR42_PETMA</name>
<evidence type="ECO:0000256" key="3">
    <source>
        <dbReference type="ARBA" id="ARBA00022723"/>
    </source>
</evidence>
<evidence type="ECO:0000259" key="14">
    <source>
        <dbReference type="PROSITE" id="PS51328"/>
    </source>
</evidence>
<dbReference type="PROSITE" id="PS51328">
    <property type="entry name" value="L_LECTIN_LIKE"/>
    <property type="match status" value="1"/>
</dbReference>
<accession>A0AAJ7WR42</accession>
<dbReference type="GO" id="GO:0005789">
    <property type="term" value="C:endoplasmic reticulum membrane"/>
    <property type="evidence" value="ECO:0007669"/>
    <property type="project" value="TreeGrafter"/>
</dbReference>
<protein>
    <submittedName>
        <fullName evidence="16">Vesicular integral-membrane protein VIP36-like</fullName>
    </submittedName>
</protein>
<reference evidence="16" key="1">
    <citation type="submission" date="2025-08" db="UniProtKB">
        <authorList>
            <consortium name="RefSeq"/>
        </authorList>
    </citation>
    <scope>IDENTIFICATION</scope>
    <source>
        <tissue evidence="16">Sperm</tissue>
    </source>
</reference>
<feature type="domain" description="L-type lectin-like" evidence="14">
    <location>
        <begin position="28"/>
        <end position="253"/>
    </location>
</feature>
<evidence type="ECO:0000256" key="11">
    <source>
        <dbReference type="ARBA" id="ARBA00046288"/>
    </source>
</evidence>
<dbReference type="PANTHER" id="PTHR12223:SF45">
    <property type="entry name" value="RE50040P"/>
    <property type="match status" value="1"/>
</dbReference>
<dbReference type="InterPro" id="IPR051136">
    <property type="entry name" value="Intracellular_Lectin-GPT"/>
</dbReference>
<evidence type="ECO:0000256" key="7">
    <source>
        <dbReference type="ARBA" id="ARBA00023034"/>
    </source>
</evidence>
<dbReference type="Gene3D" id="2.60.120.200">
    <property type="match status" value="1"/>
</dbReference>
<feature type="signal peptide" evidence="13">
    <location>
        <begin position="1"/>
        <end position="21"/>
    </location>
</feature>
<keyword evidence="9" id="KW-1015">Disulfide bond</keyword>
<dbReference type="GO" id="GO:0005537">
    <property type="term" value="F:D-mannose binding"/>
    <property type="evidence" value="ECO:0007669"/>
    <property type="project" value="TreeGrafter"/>
</dbReference>
<evidence type="ECO:0000256" key="9">
    <source>
        <dbReference type="ARBA" id="ARBA00023157"/>
    </source>
</evidence>
<dbReference type="GO" id="GO:0006888">
    <property type="term" value="P:endoplasmic reticulum to Golgi vesicle-mediated transport"/>
    <property type="evidence" value="ECO:0007669"/>
    <property type="project" value="TreeGrafter"/>
</dbReference>
<organism evidence="15 16">
    <name type="scientific">Petromyzon marinus</name>
    <name type="common">Sea lamprey</name>
    <dbReference type="NCBI Taxonomy" id="7757"/>
    <lineage>
        <taxon>Eukaryota</taxon>
        <taxon>Metazoa</taxon>
        <taxon>Chordata</taxon>
        <taxon>Craniata</taxon>
        <taxon>Vertebrata</taxon>
        <taxon>Cyclostomata</taxon>
        <taxon>Hyperoartia</taxon>
        <taxon>Petromyzontiformes</taxon>
        <taxon>Petromyzontidae</taxon>
        <taxon>Petromyzon</taxon>
    </lineage>
</organism>
<evidence type="ECO:0000256" key="1">
    <source>
        <dbReference type="ARBA" id="ARBA00004194"/>
    </source>
</evidence>
<evidence type="ECO:0000313" key="16">
    <source>
        <dbReference type="RefSeq" id="XP_032806722.1"/>
    </source>
</evidence>